<feature type="compositionally biased region" description="Low complexity" evidence="1">
    <location>
        <begin position="94"/>
        <end position="115"/>
    </location>
</feature>
<feature type="region of interest" description="Disordered" evidence="1">
    <location>
        <begin position="62"/>
        <end position="122"/>
    </location>
</feature>
<dbReference type="OrthoDB" id="3169036at2759"/>
<evidence type="ECO:0000313" key="4">
    <source>
        <dbReference type="Proteomes" id="UP000291116"/>
    </source>
</evidence>
<accession>A0A448ZAI2</accession>
<name>A0A448ZAI2_9STRA</name>
<feature type="compositionally biased region" description="Basic and acidic residues" evidence="1">
    <location>
        <begin position="37"/>
        <end position="49"/>
    </location>
</feature>
<dbReference type="GO" id="GO:0005854">
    <property type="term" value="C:nascent polypeptide-associated complex"/>
    <property type="evidence" value="ECO:0007669"/>
    <property type="project" value="InterPro"/>
</dbReference>
<proteinExistence type="predicted"/>
<feature type="compositionally biased region" description="Low complexity" evidence="1">
    <location>
        <begin position="138"/>
        <end position="148"/>
    </location>
</feature>
<dbReference type="InterPro" id="IPR002715">
    <property type="entry name" value="Nas_poly-pep-assoc_cplx_dom"/>
</dbReference>
<dbReference type="Gene3D" id="2.20.70.30">
    <property type="entry name" value="Nascent polypeptide-associated complex domain"/>
    <property type="match status" value="1"/>
</dbReference>
<feature type="region of interest" description="Disordered" evidence="1">
    <location>
        <begin position="1"/>
        <end position="49"/>
    </location>
</feature>
<evidence type="ECO:0000256" key="1">
    <source>
        <dbReference type="SAM" id="MobiDB-lite"/>
    </source>
</evidence>
<dbReference type="AlphaFoldDB" id="A0A448ZAI2"/>
<dbReference type="InterPro" id="IPR038187">
    <property type="entry name" value="NAC_A/B_dom_sf"/>
</dbReference>
<sequence length="316" mass="32290">MGVKEELEALRSQGVTKKNASKLKDASGLSTPEAEENAIKAEQERTRIGNYKKDAEQNLQSYNEAKISVAKGGNPSIPASPSKGVPAPKKESAKATPAPVSAPVSAPAPAAAGGADAEEEVPTLEEVPDLEEMPSMDAASSAATQSVAVPPPAPAPINRAERKARRMMEKLGMKAVPGISQVVLKMRGGGVRGGIFTIASPDCYEKNGSYVIFGEARQGGGGLGGATQAQQQAQAIQQLAAMAKSDGSGIEMPAGAAAGGESPQVEKADTAVDETGLEAKDIDLCVAQAGCSRAKAVKALRENDGDLVNAIMSLTS</sequence>
<dbReference type="PROSITE" id="PS51151">
    <property type="entry name" value="NAC_AB"/>
    <property type="match status" value="1"/>
</dbReference>
<dbReference type="EMBL" id="CAACVS010000203">
    <property type="protein sequence ID" value="VEU39077.1"/>
    <property type="molecule type" value="Genomic_DNA"/>
</dbReference>
<feature type="region of interest" description="Disordered" evidence="1">
    <location>
        <begin position="134"/>
        <end position="157"/>
    </location>
</feature>
<dbReference type="CDD" id="cd22054">
    <property type="entry name" value="NAC_NACA"/>
    <property type="match status" value="1"/>
</dbReference>
<dbReference type="InterPro" id="IPR016641">
    <property type="entry name" value="EGD2/NACA0like"/>
</dbReference>
<dbReference type="InterPro" id="IPR044034">
    <property type="entry name" value="NAC-like_UBA"/>
</dbReference>
<keyword evidence="4" id="KW-1185">Reference proteome</keyword>
<organism evidence="3 4">
    <name type="scientific">Pseudo-nitzschia multistriata</name>
    <dbReference type="NCBI Taxonomy" id="183589"/>
    <lineage>
        <taxon>Eukaryota</taxon>
        <taxon>Sar</taxon>
        <taxon>Stramenopiles</taxon>
        <taxon>Ochrophyta</taxon>
        <taxon>Bacillariophyta</taxon>
        <taxon>Bacillariophyceae</taxon>
        <taxon>Bacillariophycidae</taxon>
        <taxon>Bacillariales</taxon>
        <taxon>Bacillariaceae</taxon>
        <taxon>Pseudo-nitzschia</taxon>
    </lineage>
</organism>
<evidence type="ECO:0000259" key="2">
    <source>
        <dbReference type="PROSITE" id="PS51151"/>
    </source>
</evidence>
<dbReference type="PANTHER" id="PTHR21713">
    <property type="entry name" value="NASCENT POLYPEPTIDE ASSOCIATED COMPLEX ALPHA SUBUNIT-RELATED"/>
    <property type="match status" value="1"/>
</dbReference>
<dbReference type="Pfam" id="PF19026">
    <property type="entry name" value="UBA_HYPK"/>
    <property type="match status" value="1"/>
</dbReference>
<evidence type="ECO:0000313" key="3">
    <source>
        <dbReference type="EMBL" id="VEU39077.1"/>
    </source>
</evidence>
<feature type="domain" description="NAC-A/B" evidence="2">
    <location>
        <begin position="158"/>
        <end position="225"/>
    </location>
</feature>
<dbReference type="Pfam" id="PF01849">
    <property type="entry name" value="NAC"/>
    <property type="match status" value="1"/>
</dbReference>
<dbReference type="SMART" id="SM01407">
    <property type="entry name" value="NAC"/>
    <property type="match status" value="1"/>
</dbReference>
<protein>
    <recommendedName>
        <fullName evidence="2">NAC-A/B domain-containing protein</fullName>
    </recommendedName>
</protein>
<gene>
    <name evidence="3" type="ORF">PSNMU_V1.4_AUG-EV-PASAV3_0059240</name>
</gene>
<dbReference type="Proteomes" id="UP000291116">
    <property type="component" value="Unassembled WGS sequence"/>
</dbReference>
<reference evidence="3 4" key="1">
    <citation type="submission" date="2019-01" db="EMBL/GenBank/DDBJ databases">
        <authorList>
            <person name="Ferrante I. M."/>
        </authorList>
    </citation>
    <scope>NUCLEOTIDE SEQUENCE [LARGE SCALE GENOMIC DNA]</scope>
    <source>
        <strain evidence="3 4">B856</strain>
    </source>
</reference>
<dbReference type="Gene3D" id="1.10.8.10">
    <property type="entry name" value="DNA helicase RuvA subunit, C-terminal domain"/>
    <property type="match status" value="1"/>
</dbReference>
<dbReference type="CDD" id="cd14358">
    <property type="entry name" value="UBA_NAC_euk"/>
    <property type="match status" value="1"/>
</dbReference>